<dbReference type="Pfam" id="PF00069">
    <property type="entry name" value="Pkinase"/>
    <property type="match status" value="1"/>
</dbReference>
<dbReference type="Gene3D" id="1.20.1280.50">
    <property type="match status" value="1"/>
</dbReference>
<dbReference type="Pfam" id="PF12937">
    <property type="entry name" value="F-box-like"/>
    <property type="match status" value="1"/>
</dbReference>
<keyword evidence="3 7" id="KW-0853">WD repeat</keyword>
<dbReference type="SMART" id="SM00220">
    <property type="entry name" value="S_TKc"/>
    <property type="match status" value="1"/>
</dbReference>
<dbReference type="GO" id="GO:0004674">
    <property type="term" value="F:protein serine/threonine kinase activity"/>
    <property type="evidence" value="ECO:0007669"/>
    <property type="project" value="UniProtKB-EC"/>
</dbReference>
<dbReference type="InterPro" id="IPR001680">
    <property type="entry name" value="WD40_rpt"/>
</dbReference>
<comment type="catalytic activity">
    <reaction evidence="6">
        <text>L-seryl-[protein] + ATP = O-phospho-L-seryl-[protein] + ADP + H(+)</text>
        <dbReference type="Rhea" id="RHEA:17989"/>
        <dbReference type="Rhea" id="RHEA-COMP:9863"/>
        <dbReference type="Rhea" id="RHEA-COMP:11604"/>
        <dbReference type="ChEBI" id="CHEBI:15378"/>
        <dbReference type="ChEBI" id="CHEBI:29999"/>
        <dbReference type="ChEBI" id="CHEBI:30616"/>
        <dbReference type="ChEBI" id="CHEBI:83421"/>
        <dbReference type="ChEBI" id="CHEBI:456216"/>
        <dbReference type="EC" id="2.7.11.1"/>
    </reaction>
</comment>
<comment type="catalytic activity">
    <reaction evidence="5">
        <text>L-threonyl-[protein] + ATP = O-phospho-L-threonyl-[protein] + ADP + H(+)</text>
        <dbReference type="Rhea" id="RHEA:46608"/>
        <dbReference type="Rhea" id="RHEA-COMP:11060"/>
        <dbReference type="Rhea" id="RHEA-COMP:11605"/>
        <dbReference type="ChEBI" id="CHEBI:15378"/>
        <dbReference type="ChEBI" id="CHEBI:30013"/>
        <dbReference type="ChEBI" id="CHEBI:30616"/>
        <dbReference type="ChEBI" id="CHEBI:61977"/>
        <dbReference type="ChEBI" id="CHEBI:456216"/>
        <dbReference type="EC" id="2.7.11.1"/>
    </reaction>
</comment>
<dbReference type="CDD" id="cd14125">
    <property type="entry name" value="STKc_CK1_delta_epsilon"/>
    <property type="match status" value="1"/>
</dbReference>
<dbReference type="SMART" id="SM00320">
    <property type="entry name" value="WD40"/>
    <property type="match status" value="4"/>
</dbReference>
<dbReference type="Pfam" id="PF00400">
    <property type="entry name" value="WD40"/>
    <property type="match status" value="2"/>
</dbReference>
<feature type="region of interest" description="Disordered" evidence="8">
    <location>
        <begin position="558"/>
        <end position="579"/>
    </location>
</feature>
<evidence type="ECO:0000259" key="10">
    <source>
        <dbReference type="PROSITE" id="PS50181"/>
    </source>
</evidence>
<accession>A0A507EGE7</accession>
<feature type="compositionally biased region" description="Gly residues" evidence="8">
    <location>
        <begin position="1147"/>
        <end position="1165"/>
    </location>
</feature>
<keyword evidence="4" id="KW-0677">Repeat</keyword>
<comment type="similarity">
    <text evidence="1">Belongs to the protein kinase superfamily. CK1 Ser/Thr protein kinase family. Casein kinase I subfamily.</text>
</comment>
<feature type="compositionally biased region" description="Low complexity" evidence="8">
    <location>
        <begin position="1131"/>
        <end position="1146"/>
    </location>
</feature>
<feature type="compositionally biased region" description="Basic and acidic residues" evidence="8">
    <location>
        <begin position="1083"/>
        <end position="1092"/>
    </location>
</feature>
<dbReference type="Gene3D" id="2.130.10.10">
    <property type="entry name" value="YVTN repeat-like/Quinoprotein amine dehydrogenase"/>
    <property type="match status" value="2"/>
</dbReference>
<reference evidence="11 12" key="1">
    <citation type="journal article" date="2019" name="Sci. Rep.">
        <title>Comparative genomics of chytrid fungi reveal insights into the obligate biotrophic and pathogenic lifestyle of Synchytrium endobioticum.</title>
        <authorList>
            <person name="van de Vossenberg B.T.L.H."/>
            <person name="Warris S."/>
            <person name="Nguyen H.D.T."/>
            <person name="van Gent-Pelzer M.P.E."/>
            <person name="Joly D.L."/>
            <person name="van de Geest H.C."/>
            <person name="Bonants P.J.M."/>
            <person name="Smith D.S."/>
            <person name="Levesque C.A."/>
            <person name="van der Lee T.A.J."/>
        </authorList>
    </citation>
    <scope>NUCLEOTIDE SEQUENCE [LARGE SCALE GENOMIC DNA]</scope>
    <source>
        <strain evidence="11 12">CBS 809.83</strain>
    </source>
</reference>
<dbReference type="PROSITE" id="PS50181">
    <property type="entry name" value="FBOX"/>
    <property type="match status" value="1"/>
</dbReference>
<feature type="compositionally biased region" description="Polar residues" evidence="8">
    <location>
        <begin position="1119"/>
        <end position="1130"/>
    </location>
</feature>
<proteinExistence type="inferred from homology"/>
<dbReference type="InterPro" id="IPR036322">
    <property type="entry name" value="WD40_repeat_dom_sf"/>
</dbReference>
<evidence type="ECO:0000313" key="12">
    <source>
        <dbReference type="Proteomes" id="UP000318582"/>
    </source>
</evidence>
<organism evidence="11 12">
    <name type="scientific">Powellomyces hirtus</name>
    <dbReference type="NCBI Taxonomy" id="109895"/>
    <lineage>
        <taxon>Eukaryota</taxon>
        <taxon>Fungi</taxon>
        <taxon>Fungi incertae sedis</taxon>
        <taxon>Chytridiomycota</taxon>
        <taxon>Chytridiomycota incertae sedis</taxon>
        <taxon>Chytridiomycetes</taxon>
        <taxon>Spizellomycetales</taxon>
        <taxon>Powellomycetaceae</taxon>
        <taxon>Powellomyces</taxon>
    </lineage>
</organism>
<dbReference type="InterPro" id="IPR036047">
    <property type="entry name" value="F-box-like_dom_sf"/>
</dbReference>
<dbReference type="PROSITE" id="PS50011">
    <property type="entry name" value="PROTEIN_KINASE_DOM"/>
    <property type="match status" value="1"/>
</dbReference>
<gene>
    <name evidence="11" type="ORF">PhCBS80983_g00051</name>
</gene>
<dbReference type="PROSITE" id="PS00108">
    <property type="entry name" value="PROTEIN_KINASE_ST"/>
    <property type="match status" value="1"/>
</dbReference>
<dbReference type="SMART" id="SM00256">
    <property type="entry name" value="FBOX"/>
    <property type="match status" value="1"/>
</dbReference>
<evidence type="ECO:0000256" key="4">
    <source>
        <dbReference type="ARBA" id="ARBA00022737"/>
    </source>
</evidence>
<protein>
    <recommendedName>
        <fullName evidence="2">non-specific serine/threonine protein kinase</fullName>
        <ecNumber evidence="2">2.7.11.1</ecNumber>
    </recommendedName>
</protein>
<feature type="region of interest" description="Disordered" evidence="8">
    <location>
        <begin position="677"/>
        <end position="707"/>
    </location>
</feature>
<dbReference type="InterPro" id="IPR019775">
    <property type="entry name" value="WD40_repeat_CS"/>
</dbReference>
<feature type="repeat" description="WD" evidence="7">
    <location>
        <begin position="463"/>
        <end position="502"/>
    </location>
</feature>
<name>A0A507EGE7_9FUNG</name>
<feature type="repeat" description="WD" evidence="7">
    <location>
        <begin position="264"/>
        <end position="286"/>
    </location>
</feature>
<dbReference type="InterPro" id="IPR050235">
    <property type="entry name" value="CK1_Ser-Thr_kinase"/>
</dbReference>
<evidence type="ECO:0000256" key="1">
    <source>
        <dbReference type="ARBA" id="ARBA00005926"/>
    </source>
</evidence>
<dbReference type="FunFam" id="1.10.510.10:FF:000159">
    <property type="entry name" value="Casein kinase I hhp1"/>
    <property type="match status" value="1"/>
</dbReference>
<feature type="domain" description="F-box" evidence="10">
    <location>
        <begin position="64"/>
        <end position="110"/>
    </location>
</feature>
<dbReference type="InterPro" id="IPR008271">
    <property type="entry name" value="Ser/Thr_kinase_AS"/>
</dbReference>
<dbReference type="STRING" id="109895.A0A507EGE7"/>
<evidence type="ECO:0000259" key="9">
    <source>
        <dbReference type="PROSITE" id="PS50011"/>
    </source>
</evidence>
<evidence type="ECO:0000256" key="6">
    <source>
        <dbReference type="ARBA" id="ARBA00048679"/>
    </source>
</evidence>
<evidence type="ECO:0000256" key="8">
    <source>
        <dbReference type="SAM" id="MobiDB-lite"/>
    </source>
</evidence>
<feature type="domain" description="Protein kinase" evidence="9">
    <location>
        <begin position="775"/>
        <end position="1053"/>
    </location>
</feature>
<dbReference type="InterPro" id="IPR000719">
    <property type="entry name" value="Prot_kinase_dom"/>
</dbReference>
<dbReference type="PROSITE" id="PS00678">
    <property type="entry name" value="WD_REPEATS_1"/>
    <property type="match status" value="1"/>
</dbReference>
<dbReference type="SUPFAM" id="SSF81383">
    <property type="entry name" value="F-box domain"/>
    <property type="match status" value="1"/>
</dbReference>
<dbReference type="PANTHER" id="PTHR11909">
    <property type="entry name" value="CASEIN KINASE-RELATED"/>
    <property type="match status" value="1"/>
</dbReference>
<feature type="region of interest" description="Disordered" evidence="8">
    <location>
        <begin position="1075"/>
        <end position="1215"/>
    </location>
</feature>
<dbReference type="EC" id="2.7.11.1" evidence="2"/>
<dbReference type="InterPro" id="IPR011009">
    <property type="entry name" value="Kinase-like_dom_sf"/>
</dbReference>
<dbReference type="SUPFAM" id="SSF56112">
    <property type="entry name" value="Protein kinase-like (PK-like)"/>
    <property type="match status" value="1"/>
</dbReference>
<dbReference type="AlphaFoldDB" id="A0A507EGE7"/>
<evidence type="ECO:0000313" key="11">
    <source>
        <dbReference type="EMBL" id="TPX62904.1"/>
    </source>
</evidence>
<dbReference type="GO" id="GO:0005524">
    <property type="term" value="F:ATP binding"/>
    <property type="evidence" value="ECO:0007669"/>
    <property type="project" value="InterPro"/>
</dbReference>
<dbReference type="InterPro" id="IPR015943">
    <property type="entry name" value="WD40/YVTN_repeat-like_dom_sf"/>
</dbReference>
<comment type="caution">
    <text evidence="11">The sequence shown here is derived from an EMBL/GenBank/DDBJ whole genome shotgun (WGS) entry which is preliminary data.</text>
</comment>
<sequence length="1215" mass="133931">MEAEGLQGSPPPADLTASETLSRQNAIVSAATHNDDHNGQLRRLKHTEVTQTWAKKASISLHGPSFVDRLPDELLVHVLANLDHMELRSAMLVCARWNRVISDDSCWRYAFELNFGCLPVRRLGERSWRKEYLKRVQLLQGFRGGNHIVQFDPRIGNIDGFFLNFDDGWMYCGSTDKGMVAFCHPSTGRVEKGFVFFNDDRNPQKVASVLLDRRRIAVGSLSGGLSLVTDFKDRSNYVIQRFTGFHTGGPLTCLAWVPGYPHAIVSGGTDGTIKVWDTRNLLCVRTLSGPSNAAITTLTCGRKQAILAGNERGDVLVWEVDVSEILEESVSLPSLNGTSIAATRVLYFPDRANVGNVTSIFFDSASFSAVVVVHSPSRTSTHQWDVRRGCITTIFSGGHSATVSAASLDQPTAKSLASGNDRLLLATGDEEGVVCVWDVPRPTQQSDANADVKPTSVRPVRVVQAHRSAITQLQIDPFKVVSGAMDGSVKVIDILTSRCIRTLIVRRTRGGNDGLLTLGGGGVAEKRKVRCIWAGHHQVVVATGDHVKSWDFGSYSGAATSGKGKKKGAGQWANGVHRPLNPKTQRQILHNQQRMQIRDDVREDRWERDHDREIAEQRTRRAVKLNGPALLNSHGHKLSEDELVDYAIMMSMEQLTANEPMDKDLLEALEKSLLDEQPRTSAEAPFGSGTDAGSSSTPYPPRVPVIDANDDQDELAKHQSDRILVYGSSAGSSSSSLTDSRLAQWETVRDQYAVRSGRNSRSSQGNVTVLPRLSQASIYSAAAGRAGAAEDEELQYVLELRTNIINGEEVAIKLEAVKAKHPQLEYEAKVYKSLAGGVGIPFVRWFGIECDYNCMVIDLLGPSLEDLFNFVGRKFTLKTVLLLADQLISRIEYFHSKNFIHRDIKPDNFLMGLGKRGNQVNVIDFGLAKKYRDPKTHLHIPYKENKNLTGTARYASINTHLGVEQSRRDDLESLGYVLMYFCRGALPWQGLKAATKKQKYDRIMEKKMTTPTEVLCRGFPNEFSVYLNYTRSLRFDDKPDYSYLRKLFRDLFIREGYHYDYVFDWTVVKYQQEGREAPGSGRPAEDAAEGDRAATGPRAAGAVANAAPRRPVAATANAQRPTTTTASNYPSNQQFNTQQSQQQQQYGYGGNYYAGGSPAQGGGNGAQQFAGYSTADPNMTRNSSRVATPGMSMQGGSTGAQQPRKSSGGAPRGNY</sequence>
<feature type="compositionally biased region" description="Polar residues" evidence="8">
    <location>
        <begin position="1175"/>
        <end position="1186"/>
    </location>
</feature>
<dbReference type="InterPro" id="IPR001810">
    <property type="entry name" value="F-box_dom"/>
</dbReference>
<feature type="compositionally biased region" description="Low complexity" evidence="8">
    <location>
        <begin position="1093"/>
        <end position="1118"/>
    </location>
</feature>
<keyword evidence="12" id="KW-1185">Reference proteome</keyword>
<evidence type="ECO:0000256" key="2">
    <source>
        <dbReference type="ARBA" id="ARBA00012513"/>
    </source>
</evidence>
<dbReference type="SUPFAM" id="SSF50978">
    <property type="entry name" value="WD40 repeat-like"/>
    <property type="match status" value="1"/>
</dbReference>
<evidence type="ECO:0000256" key="7">
    <source>
        <dbReference type="PROSITE-ProRule" id="PRU00221"/>
    </source>
</evidence>
<evidence type="ECO:0000256" key="3">
    <source>
        <dbReference type="ARBA" id="ARBA00022574"/>
    </source>
</evidence>
<evidence type="ECO:0000256" key="5">
    <source>
        <dbReference type="ARBA" id="ARBA00047899"/>
    </source>
</evidence>
<dbReference type="Proteomes" id="UP000318582">
    <property type="component" value="Unassembled WGS sequence"/>
</dbReference>
<dbReference type="Gene3D" id="1.10.510.10">
    <property type="entry name" value="Transferase(Phosphotransferase) domain 1"/>
    <property type="match status" value="1"/>
</dbReference>
<dbReference type="EMBL" id="QEAQ01000001">
    <property type="protein sequence ID" value="TPX62904.1"/>
    <property type="molecule type" value="Genomic_DNA"/>
</dbReference>
<dbReference type="PROSITE" id="PS50082">
    <property type="entry name" value="WD_REPEATS_2"/>
    <property type="match status" value="2"/>
</dbReference>